<protein>
    <submittedName>
        <fullName evidence="2">DUF445 domain-containing protein</fullName>
    </submittedName>
</protein>
<dbReference type="PANTHER" id="PTHR38442:SF1">
    <property type="entry name" value="INNER MEMBRANE PROTEIN"/>
    <property type="match status" value="1"/>
</dbReference>
<proteinExistence type="predicted"/>
<keyword evidence="1" id="KW-0812">Transmembrane</keyword>
<dbReference type="GO" id="GO:0005886">
    <property type="term" value="C:plasma membrane"/>
    <property type="evidence" value="ECO:0007669"/>
    <property type="project" value="TreeGrafter"/>
</dbReference>
<accession>A0AAE3IRR6</accession>
<dbReference type="RefSeq" id="WP_263038062.1">
    <property type="nucleotide sequence ID" value="NZ_JAOTPL010000010.1"/>
</dbReference>
<dbReference type="Proteomes" id="UP001209317">
    <property type="component" value="Unassembled WGS sequence"/>
</dbReference>
<feature type="transmembrane region" description="Helical" evidence="1">
    <location>
        <begin position="17"/>
        <end position="35"/>
    </location>
</feature>
<organism evidence="2 3">
    <name type="scientific">Haoranjiania flava</name>
    <dbReference type="NCBI Taxonomy" id="1856322"/>
    <lineage>
        <taxon>Bacteria</taxon>
        <taxon>Pseudomonadati</taxon>
        <taxon>Bacteroidota</taxon>
        <taxon>Chitinophagia</taxon>
        <taxon>Chitinophagales</taxon>
        <taxon>Chitinophagaceae</taxon>
        <taxon>Haoranjiania</taxon>
    </lineage>
</organism>
<evidence type="ECO:0000313" key="3">
    <source>
        <dbReference type="Proteomes" id="UP001209317"/>
    </source>
</evidence>
<dbReference type="InterPro" id="IPR007383">
    <property type="entry name" value="DUF445"/>
</dbReference>
<dbReference type="PANTHER" id="PTHR38442">
    <property type="entry name" value="INNER MEMBRANE PROTEIN-RELATED"/>
    <property type="match status" value="1"/>
</dbReference>
<dbReference type="Pfam" id="PF04286">
    <property type="entry name" value="DUF445"/>
    <property type="match status" value="1"/>
</dbReference>
<comment type="caution">
    <text evidence="2">The sequence shown here is derived from an EMBL/GenBank/DDBJ whole genome shotgun (WGS) entry which is preliminary data.</text>
</comment>
<keyword evidence="3" id="KW-1185">Reference proteome</keyword>
<dbReference type="EMBL" id="JAOTPL010000010">
    <property type="protein sequence ID" value="MCU7694577.1"/>
    <property type="molecule type" value="Genomic_DNA"/>
</dbReference>
<keyword evidence="1" id="KW-0472">Membrane</keyword>
<feature type="transmembrane region" description="Helical" evidence="1">
    <location>
        <begin position="55"/>
        <end position="73"/>
    </location>
</feature>
<reference evidence="2" key="1">
    <citation type="submission" date="2022-10" db="EMBL/GenBank/DDBJ databases">
        <authorList>
            <person name="Kim H.S."/>
            <person name="Kim J.-S."/>
            <person name="Suh M.K."/>
            <person name="Eom M.K."/>
            <person name="Lee J.-S."/>
        </authorList>
    </citation>
    <scope>NUCLEOTIDE SEQUENCE</scope>
    <source>
        <strain evidence="2">LIP-5</strain>
    </source>
</reference>
<sequence>MATVDEKELQLRKHKRLATGLFVLMVFIYIITVILHKQSNAAWIGYVEAFSEAGMVGALADWFAVTALFHYPLGLRIPHTNLIQNSKERIGNNLGDFVVSNFLNDKNIRPYIEKISIASTVATWLGKEKNVQAFSNELIHILKDIVEKLDDDFVAAMIYKKGKSLVQDIDLNGILANAVKYFIDKNEHERLINFALGKIKMYVQENEDVVRDRVKKESSILIPGFVDNLIANKLIKGINTYINEIETDKKHPIRKELEQQLYLFEADLRSSEKWKNELDNLRNDLLANEKLDNYSKDIWAKIKASALEDLNAENSGIRRYIIKTIHEIGDNLNNDGELRSKIDKWIKYNAYNYILHNSQKVSSLISNTVGNWEGKELSNKLELEVGKDLQFIRINGTLVGGLVGLIIHILTVLLS</sequence>
<evidence type="ECO:0000256" key="1">
    <source>
        <dbReference type="SAM" id="Phobius"/>
    </source>
</evidence>
<evidence type="ECO:0000313" key="2">
    <source>
        <dbReference type="EMBL" id="MCU7694577.1"/>
    </source>
</evidence>
<keyword evidence="1" id="KW-1133">Transmembrane helix</keyword>
<gene>
    <name evidence="2" type="ORF">OD355_08630</name>
</gene>
<feature type="transmembrane region" description="Helical" evidence="1">
    <location>
        <begin position="394"/>
        <end position="414"/>
    </location>
</feature>
<name>A0AAE3IRR6_9BACT</name>
<dbReference type="AlphaFoldDB" id="A0AAE3IRR6"/>